<protein>
    <submittedName>
        <fullName evidence="2">Uncharacterized protein</fullName>
    </submittedName>
</protein>
<feature type="compositionally biased region" description="Acidic residues" evidence="1">
    <location>
        <begin position="135"/>
        <end position="146"/>
    </location>
</feature>
<gene>
    <name evidence="2" type="ORF">HKW66_Vig0229860</name>
</gene>
<accession>A0A8T0KAV4</accession>
<name>A0A8T0KAV4_PHAAN</name>
<feature type="compositionally biased region" description="Acidic residues" evidence="1">
    <location>
        <begin position="34"/>
        <end position="44"/>
    </location>
</feature>
<dbReference type="AlphaFoldDB" id="A0A8T0KAV4"/>
<feature type="compositionally biased region" description="Basic and acidic residues" evidence="1">
    <location>
        <begin position="45"/>
        <end position="82"/>
    </location>
</feature>
<evidence type="ECO:0000313" key="2">
    <source>
        <dbReference type="EMBL" id="KAG2396711.1"/>
    </source>
</evidence>
<evidence type="ECO:0000313" key="3">
    <source>
        <dbReference type="Proteomes" id="UP000743370"/>
    </source>
</evidence>
<feature type="region of interest" description="Disordered" evidence="1">
    <location>
        <begin position="17"/>
        <end position="152"/>
    </location>
</feature>
<dbReference type="EMBL" id="JABFOF010000005">
    <property type="protein sequence ID" value="KAG2396711.1"/>
    <property type="molecule type" value="Genomic_DNA"/>
</dbReference>
<sequence length="152" mass="16005">MEGPENWGWAQSNVLYKIGPKSPNKTLRRGGDGEASEEQMLEGNDDGRVFEQEPLELERGPDAEEKGGVGAEERGDGSHDDGGVEGGEEGGGGREEEGELDKDKGEPHGKEGGGLEAEGIGDGDDEGATKGVLSDLEEAEEAEVEETPLPWT</sequence>
<feature type="compositionally biased region" description="Basic and acidic residues" evidence="1">
    <location>
        <begin position="91"/>
        <end position="113"/>
    </location>
</feature>
<comment type="caution">
    <text evidence="2">The sequence shown here is derived from an EMBL/GenBank/DDBJ whole genome shotgun (WGS) entry which is preliminary data.</text>
</comment>
<organism evidence="2 3">
    <name type="scientific">Phaseolus angularis</name>
    <name type="common">Azuki bean</name>
    <name type="synonym">Vigna angularis</name>
    <dbReference type="NCBI Taxonomy" id="3914"/>
    <lineage>
        <taxon>Eukaryota</taxon>
        <taxon>Viridiplantae</taxon>
        <taxon>Streptophyta</taxon>
        <taxon>Embryophyta</taxon>
        <taxon>Tracheophyta</taxon>
        <taxon>Spermatophyta</taxon>
        <taxon>Magnoliopsida</taxon>
        <taxon>eudicotyledons</taxon>
        <taxon>Gunneridae</taxon>
        <taxon>Pentapetalae</taxon>
        <taxon>rosids</taxon>
        <taxon>fabids</taxon>
        <taxon>Fabales</taxon>
        <taxon>Fabaceae</taxon>
        <taxon>Papilionoideae</taxon>
        <taxon>50 kb inversion clade</taxon>
        <taxon>NPAAA clade</taxon>
        <taxon>indigoferoid/millettioid clade</taxon>
        <taxon>Phaseoleae</taxon>
        <taxon>Vigna</taxon>
    </lineage>
</organism>
<proteinExistence type="predicted"/>
<evidence type="ECO:0000256" key="1">
    <source>
        <dbReference type="SAM" id="MobiDB-lite"/>
    </source>
</evidence>
<reference evidence="2 3" key="1">
    <citation type="submission" date="2020-05" db="EMBL/GenBank/DDBJ databases">
        <title>Vigna angularis (adzuki bean) Var. LongXiaoDou No. 4 denovo assembly.</title>
        <authorList>
            <person name="Xiang H."/>
        </authorList>
    </citation>
    <scope>NUCLEOTIDE SEQUENCE [LARGE SCALE GENOMIC DNA]</scope>
    <source>
        <tissue evidence="2">Leaf</tissue>
    </source>
</reference>
<dbReference type="Proteomes" id="UP000743370">
    <property type="component" value="Unassembled WGS sequence"/>
</dbReference>